<proteinExistence type="predicted"/>
<dbReference type="EMBL" id="GBXM01059109">
    <property type="protein sequence ID" value="JAH49468.1"/>
    <property type="molecule type" value="Transcribed_RNA"/>
</dbReference>
<reference evidence="1" key="1">
    <citation type="submission" date="2014-11" db="EMBL/GenBank/DDBJ databases">
        <authorList>
            <person name="Amaro Gonzalez C."/>
        </authorList>
    </citation>
    <scope>NUCLEOTIDE SEQUENCE</scope>
</reference>
<evidence type="ECO:0000313" key="1">
    <source>
        <dbReference type="EMBL" id="JAH49468.1"/>
    </source>
</evidence>
<reference evidence="1" key="2">
    <citation type="journal article" date="2015" name="Fish Shellfish Immunol.">
        <title>Early steps in the European eel (Anguilla anguilla)-Vibrio vulnificus interaction in the gills: Role of the RtxA13 toxin.</title>
        <authorList>
            <person name="Callol A."/>
            <person name="Pajuelo D."/>
            <person name="Ebbesson L."/>
            <person name="Teles M."/>
            <person name="MacKenzie S."/>
            <person name="Amaro C."/>
        </authorList>
    </citation>
    <scope>NUCLEOTIDE SEQUENCE</scope>
</reference>
<accession>A0A0E9T9Q0</accession>
<protein>
    <submittedName>
        <fullName evidence="1">Uncharacterized protein</fullName>
    </submittedName>
</protein>
<sequence>MSLDCGRRPEYPEDIYVDTGSVLGFLVF</sequence>
<name>A0A0E9T9Q0_ANGAN</name>
<organism evidence="1">
    <name type="scientific">Anguilla anguilla</name>
    <name type="common">European freshwater eel</name>
    <name type="synonym">Muraena anguilla</name>
    <dbReference type="NCBI Taxonomy" id="7936"/>
    <lineage>
        <taxon>Eukaryota</taxon>
        <taxon>Metazoa</taxon>
        <taxon>Chordata</taxon>
        <taxon>Craniata</taxon>
        <taxon>Vertebrata</taxon>
        <taxon>Euteleostomi</taxon>
        <taxon>Actinopterygii</taxon>
        <taxon>Neopterygii</taxon>
        <taxon>Teleostei</taxon>
        <taxon>Anguilliformes</taxon>
        <taxon>Anguillidae</taxon>
        <taxon>Anguilla</taxon>
    </lineage>
</organism>
<dbReference type="AlphaFoldDB" id="A0A0E9T9Q0"/>